<evidence type="ECO:0000256" key="16">
    <source>
        <dbReference type="SAM" id="Phobius"/>
    </source>
</evidence>
<feature type="transmembrane region" description="Helical" evidence="16">
    <location>
        <begin position="61"/>
        <end position="82"/>
    </location>
</feature>
<dbReference type="InterPro" id="IPR014312">
    <property type="entry name" value="Succ_DH_anchor"/>
</dbReference>
<dbReference type="NCBIfam" id="TIGR02968">
    <property type="entry name" value="succ_dehyd_anc"/>
    <property type="match status" value="1"/>
</dbReference>
<evidence type="ECO:0000313" key="17">
    <source>
        <dbReference type="EMBL" id="MFC3265464.1"/>
    </source>
</evidence>
<evidence type="ECO:0000256" key="13">
    <source>
        <dbReference type="ARBA" id="ARBA00022989"/>
    </source>
</evidence>
<evidence type="ECO:0000256" key="7">
    <source>
        <dbReference type="ARBA" id="ARBA00022448"/>
    </source>
</evidence>
<organism evidence="17 18">
    <name type="scientific">Camelimonas abortus</name>
    <dbReference type="NCBI Taxonomy" id="1017184"/>
    <lineage>
        <taxon>Bacteria</taxon>
        <taxon>Pseudomonadati</taxon>
        <taxon>Pseudomonadota</taxon>
        <taxon>Alphaproteobacteria</taxon>
        <taxon>Hyphomicrobiales</taxon>
        <taxon>Chelatococcaceae</taxon>
        <taxon>Camelimonas</taxon>
    </lineage>
</organism>
<dbReference type="SUPFAM" id="SSF81343">
    <property type="entry name" value="Fumarate reductase respiratory complex transmembrane subunits"/>
    <property type="match status" value="1"/>
</dbReference>
<dbReference type="CDD" id="cd03495">
    <property type="entry name" value="SQR_TypeC_SdhD_like"/>
    <property type="match status" value="1"/>
</dbReference>
<keyword evidence="9" id="KW-0349">Heme</keyword>
<dbReference type="Pfam" id="PF01127">
    <property type="entry name" value="Sdh_cyt"/>
    <property type="match status" value="1"/>
</dbReference>
<evidence type="ECO:0000256" key="2">
    <source>
        <dbReference type="ARBA" id="ARBA00004050"/>
    </source>
</evidence>
<accession>A0ABV7LCF7</accession>
<reference evidence="18" key="1">
    <citation type="journal article" date="2019" name="Int. J. Syst. Evol. Microbiol.">
        <title>The Global Catalogue of Microorganisms (GCM) 10K type strain sequencing project: providing services to taxonomists for standard genome sequencing and annotation.</title>
        <authorList>
            <consortium name="The Broad Institute Genomics Platform"/>
            <consortium name="The Broad Institute Genome Sequencing Center for Infectious Disease"/>
            <person name="Wu L."/>
            <person name="Ma J."/>
        </authorList>
    </citation>
    <scope>NUCLEOTIDE SEQUENCE [LARGE SCALE GENOMIC DNA]</scope>
    <source>
        <strain evidence="18">CCM 7941</strain>
    </source>
</reference>
<comment type="caution">
    <text evidence="17">The sequence shown here is derived from an EMBL/GenBank/DDBJ whole genome shotgun (WGS) entry which is preliminary data.</text>
</comment>
<comment type="function">
    <text evidence="2">Membrane-anchoring subunit of succinate dehydrogenase (SDH).</text>
</comment>
<evidence type="ECO:0000256" key="5">
    <source>
        <dbReference type="ARBA" id="ARBA00011558"/>
    </source>
</evidence>
<name>A0ABV7LCF7_9HYPH</name>
<feature type="transmembrane region" description="Helical" evidence="16">
    <location>
        <begin position="35"/>
        <end position="55"/>
    </location>
</feature>
<keyword evidence="8" id="KW-0816">Tricarboxylic acid cycle</keyword>
<dbReference type="InterPro" id="IPR000701">
    <property type="entry name" value="SuccDH_FuR_B_TM-su"/>
</dbReference>
<dbReference type="EMBL" id="JBHRUV010000017">
    <property type="protein sequence ID" value="MFC3265464.1"/>
    <property type="molecule type" value="Genomic_DNA"/>
</dbReference>
<evidence type="ECO:0000256" key="15">
    <source>
        <dbReference type="ARBA" id="ARBA00023136"/>
    </source>
</evidence>
<evidence type="ECO:0000256" key="4">
    <source>
        <dbReference type="ARBA" id="ARBA00005163"/>
    </source>
</evidence>
<evidence type="ECO:0000256" key="11">
    <source>
        <dbReference type="ARBA" id="ARBA00022723"/>
    </source>
</evidence>
<protein>
    <recommendedName>
        <fullName evidence="6">Succinate dehydrogenase hydrophobic membrane anchor subunit</fullName>
    </recommendedName>
</protein>
<evidence type="ECO:0000256" key="8">
    <source>
        <dbReference type="ARBA" id="ARBA00022532"/>
    </source>
</evidence>
<evidence type="ECO:0000256" key="6">
    <source>
        <dbReference type="ARBA" id="ARBA00019425"/>
    </source>
</evidence>
<evidence type="ECO:0000256" key="14">
    <source>
        <dbReference type="ARBA" id="ARBA00023004"/>
    </source>
</evidence>
<comment type="subunit">
    <text evidence="5">Part of an enzyme complex containing four subunits: a flavoprotein, an iron-sulfur protein, plus two membrane-anchoring proteins, SdhC and SdhD.</text>
</comment>
<evidence type="ECO:0000256" key="1">
    <source>
        <dbReference type="ARBA" id="ARBA00001971"/>
    </source>
</evidence>
<dbReference type="Gene3D" id="1.20.1300.10">
    <property type="entry name" value="Fumarate reductase/succinate dehydrogenase, transmembrane subunit"/>
    <property type="match status" value="1"/>
</dbReference>
<keyword evidence="15 16" id="KW-0472">Membrane</keyword>
<comment type="cofactor">
    <cofactor evidence="1">
        <name>heme</name>
        <dbReference type="ChEBI" id="CHEBI:30413"/>
    </cofactor>
</comment>
<feature type="transmembrane region" description="Helical" evidence="16">
    <location>
        <begin position="103"/>
        <end position="125"/>
    </location>
</feature>
<keyword evidence="7" id="KW-0813">Transport</keyword>
<keyword evidence="13 16" id="KW-1133">Transmembrane helix</keyword>
<dbReference type="InterPro" id="IPR034804">
    <property type="entry name" value="SQR/QFR_C/D"/>
</dbReference>
<sequence length="133" mass="14362">MASAHRSFRTPRAAITGLGAAHHGTEHFWRQRLTAIANLLLTVPFLWVLALAYGADFQNAAAVISHPLSAIVLLLMVISASIHMRLGMAVVIEDYVPEKGRRAALVIANTFFCALIGLVGVFAVLKLSLGRFV</sequence>
<dbReference type="Proteomes" id="UP001595536">
    <property type="component" value="Unassembled WGS sequence"/>
</dbReference>
<evidence type="ECO:0000313" key="18">
    <source>
        <dbReference type="Proteomes" id="UP001595536"/>
    </source>
</evidence>
<evidence type="ECO:0000256" key="9">
    <source>
        <dbReference type="ARBA" id="ARBA00022617"/>
    </source>
</evidence>
<keyword evidence="14" id="KW-0408">Iron</keyword>
<evidence type="ECO:0000256" key="3">
    <source>
        <dbReference type="ARBA" id="ARBA00004141"/>
    </source>
</evidence>
<gene>
    <name evidence="17" type="primary">sdhD</name>
    <name evidence="17" type="ORF">ACFOEX_03670</name>
</gene>
<comment type="pathway">
    <text evidence="4">Carbohydrate metabolism; tricarboxylic acid cycle.</text>
</comment>
<proteinExistence type="predicted"/>
<keyword evidence="11" id="KW-0479">Metal-binding</keyword>
<keyword evidence="10 16" id="KW-0812">Transmembrane</keyword>
<evidence type="ECO:0000256" key="10">
    <source>
        <dbReference type="ARBA" id="ARBA00022692"/>
    </source>
</evidence>
<dbReference type="RefSeq" id="WP_376831700.1">
    <property type="nucleotide sequence ID" value="NZ_JBHLWR010000006.1"/>
</dbReference>
<evidence type="ECO:0000256" key="12">
    <source>
        <dbReference type="ARBA" id="ARBA00022982"/>
    </source>
</evidence>
<comment type="subcellular location">
    <subcellularLocation>
        <location evidence="3">Membrane</location>
        <topology evidence="3">Multi-pass membrane protein</topology>
    </subcellularLocation>
</comment>
<keyword evidence="18" id="KW-1185">Reference proteome</keyword>
<keyword evidence="12" id="KW-0249">Electron transport</keyword>